<evidence type="ECO:0000256" key="1">
    <source>
        <dbReference type="ARBA" id="ARBA00001913"/>
    </source>
</evidence>
<reference evidence="10" key="1">
    <citation type="submission" date="2009-11" db="EMBL/GenBank/DDBJ databases">
        <authorList>
            <person name="Weinstock G."/>
            <person name="Sodergren E."/>
            <person name="Clifton S."/>
            <person name="Fulton L."/>
            <person name="Fulton B."/>
            <person name="Courtney L."/>
            <person name="Fronick C."/>
            <person name="Harrison M."/>
            <person name="Strong C."/>
            <person name="Farmer C."/>
            <person name="Delahaunty K."/>
            <person name="Markovic C."/>
            <person name="Hall O."/>
            <person name="Minx P."/>
            <person name="Tomlinson C."/>
            <person name="Mitreva M."/>
            <person name="Nelson J."/>
            <person name="Hou S."/>
            <person name="Wollam A."/>
            <person name="Pepin K.H."/>
            <person name="Johnson M."/>
            <person name="Bhonagiri V."/>
            <person name="Nash W.E."/>
            <person name="Warren W."/>
            <person name="Chinwalla A."/>
            <person name="Mardis E.R."/>
            <person name="Wilson R.K."/>
        </authorList>
    </citation>
    <scope>NUCLEOTIDE SEQUENCE [LARGE SCALE GENOMIC DNA]</scope>
    <source>
        <strain evidence="10">DSM 18205</strain>
    </source>
</reference>
<dbReference type="EMBL" id="ACBX02000015">
    <property type="protein sequence ID" value="EFB35509.1"/>
    <property type="molecule type" value="Genomic_DNA"/>
</dbReference>
<comment type="subunit">
    <text evidence="2">Monomer.</text>
</comment>
<dbReference type="InterPro" id="IPR013780">
    <property type="entry name" value="Glyco_hydro_b"/>
</dbReference>
<organism evidence="10 11">
    <name type="scientific">Segatella copri DSM 18205</name>
    <dbReference type="NCBI Taxonomy" id="537011"/>
    <lineage>
        <taxon>Bacteria</taxon>
        <taxon>Pseudomonadati</taxon>
        <taxon>Bacteroidota</taxon>
        <taxon>Bacteroidia</taxon>
        <taxon>Bacteroidales</taxon>
        <taxon>Prevotellaceae</taxon>
        <taxon>Segatella</taxon>
    </lineage>
</organism>
<dbReference type="InterPro" id="IPR052720">
    <property type="entry name" value="Glycosyl_hydrolase_97"/>
</dbReference>
<dbReference type="GO" id="GO:0030246">
    <property type="term" value="F:carbohydrate binding"/>
    <property type="evidence" value="ECO:0007669"/>
    <property type="project" value="InterPro"/>
</dbReference>
<dbReference type="InterPro" id="IPR029483">
    <property type="entry name" value="GH97_C"/>
</dbReference>
<dbReference type="InterPro" id="IPR014718">
    <property type="entry name" value="GH-type_carb-bd"/>
</dbReference>
<dbReference type="InterPro" id="IPR029486">
    <property type="entry name" value="GH97_N"/>
</dbReference>
<dbReference type="HOGENOM" id="CLU_011166_1_1_10"/>
<keyword evidence="4" id="KW-0106">Calcium</keyword>
<keyword evidence="6" id="KW-0732">Signal</keyword>
<dbReference type="CAZy" id="GH97">
    <property type="family name" value="Glycoside Hydrolase Family 97"/>
</dbReference>
<dbReference type="PaxDb" id="537011-PREVCOP_05177"/>
<comment type="cofactor">
    <cofactor evidence="1">
        <name>Ca(2+)</name>
        <dbReference type="ChEBI" id="CHEBI:29108"/>
    </cofactor>
</comment>
<dbReference type="Gene3D" id="3.20.20.70">
    <property type="entry name" value="Aldolase class I"/>
    <property type="match status" value="1"/>
</dbReference>
<comment type="caution">
    <text evidence="10">The sequence shown here is derived from an EMBL/GenBank/DDBJ whole genome shotgun (WGS) entry which is preliminary data.</text>
</comment>
<dbReference type="Pfam" id="PF14509">
    <property type="entry name" value="GH97_C"/>
    <property type="match status" value="1"/>
</dbReference>
<dbReference type="InterPro" id="IPR019563">
    <property type="entry name" value="GH97_catalytic"/>
</dbReference>
<feature type="signal peptide" evidence="6">
    <location>
        <begin position="1"/>
        <end position="22"/>
    </location>
</feature>
<evidence type="ECO:0000256" key="4">
    <source>
        <dbReference type="ARBA" id="ARBA00022837"/>
    </source>
</evidence>
<feature type="chain" id="PRO_5003026211" description="Glycoside hydrolase family 97 protein" evidence="6">
    <location>
        <begin position="23"/>
        <end position="667"/>
    </location>
</feature>
<dbReference type="STRING" id="537011.PREVCOP_05177"/>
<feature type="domain" description="Glycosyl-hydrolase 97 catalytic" evidence="7">
    <location>
        <begin position="314"/>
        <end position="463"/>
    </location>
</feature>
<feature type="domain" description="Glycosyl-hydrolase 97 C-terminal oligomerisation" evidence="9">
    <location>
        <begin position="562"/>
        <end position="666"/>
    </location>
</feature>
<evidence type="ECO:0000259" key="7">
    <source>
        <dbReference type="Pfam" id="PF10566"/>
    </source>
</evidence>
<sequence>MKMKQKVCIASILLLGTVCAKANNYKVSSPDGRLAVKVECVDGKAFYSVELNGKQMLKPSALGLVANYGDFSQHLTMGAMKGTEKHLSYDMTRIKKSHIEKDVYEATIGFLNAKKDSMTLHLHVSNNDVAYKYEMIRPKKNNPKSVIIYNEVSGFNFPEQTTTFLCPQIGPMTGWERTKPSYEEEYTPNAPMTKKSQFGVGYTFPCLFKVGNDGWALVSETGVSSAYPASRLSDYDAAKGYTVAFPQKGENNGIGSEYAGIPLPGETPWRTITVGTTLAPIVETTIPYDVVEPLYEPTQQYKPSRYTWSWLIWQDESINYDDQVKMIDVAAAQGYEAILVDNWWDQRIGRDKIEKLAQYAKSKQVSLMLWYNSNGFENDAPQTPRQIMNNSIARKKEMAWMKKIGIVGIKVDFFGGDKQETMKLYEDILSDANDYGLEVIFHGCTMPRGWERMYPNYVSSEAALASENVYFTDYHAKKEAFEMTMHPFSRNAVASFDWGGVMMNKYLSRDNKSRHQRYTSDVFEMATAITNQSSVNCVCLYPNNLQDVPQWELDWLKGLPTAWDDVKFIAGYPTKYAVVARKASQENGSGAAINNGKWIVGGLNATDKPLTLTLNLPMFAGKTVEYLTDQPKKQGEKFYTSVKKTLKVGKNGKAKVVIQPNGGIIIN</sequence>
<evidence type="ECO:0000313" key="11">
    <source>
        <dbReference type="Proteomes" id="UP000004477"/>
    </source>
</evidence>
<evidence type="ECO:0000256" key="5">
    <source>
        <dbReference type="ARBA" id="ARBA00023295"/>
    </source>
</evidence>
<dbReference type="InterPro" id="IPR013785">
    <property type="entry name" value="Aldolase_TIM"/>
</dbReference>
<evidence type="ECO:0000256" key="3">
    <source>
        <dbReference type="ARBA" id="ARBA00022801"/>
    </source>
</evidence>
<keyword evidence="3" id="KW-0378">Hydrolase</keyword>
<evidence type="ECO:0000259" key="8">
    <source>
        <dbReference type="Pfam" id="PF14508"/>
    </source>
</evidence>
<dbReference type="Pfam" id="PF10566">
    <property type="entry name" value="Glyco_hydro_97"/>
    <property type="match status" value="1"/>
</dbReference>
<dbReference type="AlphaFoldDB" id="D1PD90"/>
<dbReference type="GO" id="GO:0016798">
    <property type="term" value="F:hydrolase activity, acting on glycosyl bonds"/>
    <property type="evidence" value="ECO:0007669"/>
    <property type="project" value="UniProtKB-KW"/>
</dbReference>
<evidence type="ECO:0000313" key="10">
    <source>
        <dbReference type="EMBL" id="EFB35509.1"/>
    </source>
</evidence>
<proteinExistence type="predicted"/>
<name>D1PD90_9BACT</name>
<feature type="domain" description="Glycosyl-hydrolase 97 N-terminal" evidence="8">
    <location>
        <begin position="27"/>
        <end position="293"/>
    </location>
</feature>
<dbReference type="SUPFAM" id="SSF51445">
    <property type="entry name" value="(Trans)glycosidases"/>
    <property type="match status" value="1"/>
</dbReference>
<dbReference type="Gene3D" id="2.60.40.1180">
    <property type="entry name" value="Golgi alpha-mannosidase II"/>
    <property type="match status" value="1"/>
</dbReference>
<accession>D1PD90</accession>
<evidence type="ECO:0008006" key="12">
    <source>
        <dbReference type="Google" id="ProtNLM"/>
    </source>
</evidence>
<protein>
    <recommendedName>
        <fullName evidence="12">Glycoside hydrolase family 97 protein</fullName>
    </recommendedName>
</protein>
<gene>
    <name evidence="10" type="ORF">PREVCOP_05177</name>
</gene>
<evidence type="ECO:0000256" key="6">
    <source>
        <dbReference type="SAM" id="SignalP"/>
    </source>
</evidence>
<dbReference type="Gene3D" id="2.70.98.10">
    <property type="match status" value="1"/>
</dbReference>
<evidence type="ECO:0000259" key="9">
    <source>
        <dbReference type="Pfam" id="PF14509"/>
    </source>
</evidence>
<keyword evidence="11" id="KW-1185">Reference proteome</keyword>
<dbReference type="Proteomes" id="UP000004477">
    <property type="component" value="Unassembled WGS sequence"/>
</dbReference>
<keyword evidence="5" id="KW-0326">Glycosidase</keyword>
<dbReference type="Pfam" id="PF14508">
    <property type="entry name" value="GH97_N"/>
    <property type="match status" value="1"/>
</dbReference>
<evidence type="ECO:0000256" key="2">
    <source>
        <dbReference type="ARBA" id="ARBA00011245"/>
    </source>
</evidence>
<dbReference type="PANTHER" id="PTHR35803:SF2">
    <property type="entry name" value="RETAINING ALPHA-GALACTOSIDASE"/>
    <property type="match status" value="1"/>
</dbReference>
<dbReference type="PANTHER" id="PTHR35803">
    <property type="entry name" value="GLUCAN 1,4-ALPHA-GLUCOSIDASE SUSB-RELATED"/>
    <property type="match status" value="1"/>
</dbReference>
<dbReference type="InterPro" id="IPR017853">
    <property type="entry name" value="GH"/>
</dbReference>